<dbReference type="PANTHER" id="PTHR30386:SF24">
    <property type="entry name" value="MULTIDRUG RESISTANCE EFFLUX PUMP"/>
    <property type="match status" value="1"/>
</dbReference>
<evidence type="ECO:0000256" key="2">
    <source>
        <dbReference type="SAM" id="SignalP"/>
    </source>
</evidence>
<dbReference type="Gene3D" id="1.10.287.470">
    <property type="entry name" value="Helix hairpin bin"/>
    <property type="match status" value="2"/>
</dbReference>
<dbReference type="SUPFAM" id="SSF111369">
    <property type="entry name" value="HlyD-like secretion proteins"/>
    <property type="match status" value="2"/>
</dbReference>
<dbReference type="Pfam" id="PF25917">
    <property type="entry name" value="BSH_RND"/>
    <property type="match status" value="1"/>
</dbReference>
<keyword evidence="1" id="KW-0175">Coiled coil</keyword>
<dbReference type="Proteomes" id="UP000317496">
    <property type="component" value="Chromosome"/>
</dbReference>
<dbReference type="EMBL" id="CP041636">
    <property type="protein sequence ID" value="QDO98976.1"/>
    <property type="molecule type" value="Genomic_DNA"/>
</dbReference>
<evidence type="ECO:0000256" key="1">
    <source>
        <dbReference type="SAM" id="Coils"/>
    </source>
</evidence>
<keyword evidence="2" id="KW-0732">Signal</keyword>
<feature type="domain" description="p-hydroxybenzoic acid efflux pump subunit AaeA-like beta-barrel" evidence="4">
    <location>
        <begin position="246"/>
        <end position="337"/>
    </location>
</feature>
<feature type="signal peptide" evidence="2">
    <location>
        <begin position="1"/>
        <end position="22"/>
    </location>
</feature>
<feature type="chain" id="PRO_5021849639" evidence="2">
    <location>
        <begin position="23"/>
        <end position="350"/>
    </location>
</feature>
<dbReference type="Gene3D" id="2.40.50.100">
    <property type="match status" value="1"/>
</dbReference>
<dbReference type="InterPro" id="IPR058634">
    <property type="entry name" value="AaeA-lik-b-barrel"/>
</dbReference>
<proteinExistence type="predicted"/>
<evidence type="ECO:0000259" key="4">
    <source>
        <dbReference type="Pfam" id="PF25963"/>
    </source>
</evidence>
<dbReference type="InterPro" id="IPR058625">
    <property type="entry name" value="MdtA-like_BSH"/>
</dbReference>
<reference evidence="5 6" key="1">
    <citation type="submission" date="2019-07" db="EMBL/GenBank/DDBJ databases">
        <title>Genome sequencing for Ferrovibrio sp. K5.</title>
        <authorList>
            <person name="Park S.-J."/>
        </authorList>
    </citation>
    <scope>NUCLEOTIDE SEQUENCE [LARGE SCALE GENOMIC DNA]</scope>
    <source>
        <strain evidence="5 6">K5</strain>
    </source>
</reference>
<dbReference type="InterPro" id="IPR050739">
    <property type="entry name" value="MFP"/>
</dbReference>
<feature type="coiled-coil region" evidence="1">
    <location>
        <begin position="186"/>
        <end position="213"/>
    </location>
</feature>
<dbReference type="PANTHER" id="PTHR30386">
    <property type="entry name" value="MEMBRANE FUSION SUBUNIT OF EMRAB-TOLC MULTIDRUG EFFLUX PUMP"/>
    <property type="match status" value="1"/>
</dbReference>
<keyword evidence="6" id="KW-1185">Reference proteome</keyword>
<feature type="domain" description="Multidrug resistance protein MdtA-like barrel-sandwich hybrid" evidence="3">
    <location>
        <begin position="48"/>
        <end position="241"/>
    </location>
</feature>
<dbReference type="Gene3D" id="2.40.30.170">
    <property type="match status" value="1"/>
</dbReference>
<name>A0A516H5E3_9PROT</name>
<sequence>MTKKKAVLSAVALVATAGAAYGAWHWWSYSRFIESTDNAYIGADITVVAPKVTGYITNMAVTDNQQVKAGTVLFEIDASDYRAKVAQAAAAVQARRAAIDVIDRQIASQHAAIAEADASLRSTRADQQRSDEDLKRYRALAASNYVSNQKLEIAQTDQRKSRAAVDRAEAARTLEQNQTGVLQANRAQAMAQIAQAEADLAAAKLDLDNTVVRAAVDGVIGNRTGQTGQYVKPGTQIMVIVPTDELYVVANFKETQLNGMKAGQSATLHVDAFPDLAIKGRIDSFAPASGAKFSLLPPDNATGNFTKIVQRVPVKLMLDKAEGNPPLVPGMSVVVDIDKRGTAAMQTAAR</sequence>
<dbReference type="RefSeq" id="WP_144257972.1">
    <property type="nucleotide sequence ID" value="NZ_CP041636.1"/>
</dbReference>
<organism evidence="5 6">
    <name type="scientific">Ferrovibrio terrae</name>
    <dbReference type="NCBI Taxonomy" id="2594003"/>
    <lineage>
        <taxon>Bacteria</taxon>
        <taxon>Pseudomonadati</taxon>
        <taxon>Pseudomonadota</taxon>
        <taxon>Alphaproteobacteria</taxon>
        <taxon>Rhodospirillales</taxon>
        <taxon>Rhodospirillaceae</taxon>
        <taxon>Ferrovibrio</taxon>
    </lineage>
</organism>
<evidence type="ECO:0000313" key="6">
    <source>
        <dbReference type="Proteomes" id="UP000317496"/>
    </source>
</evidence>
<dbReference type="AlphaFoldDB" id="A0A516H5E3"/>
<gene>
    <name evidence="5" type="ORF">FNB15_17615</name>
</gene>
<evidence type="ECO:0000259" key="3">
    <source>
        <dbReference type="Pfam" id="PF25917"/>
    </source>
</evidence>
<evidence type="ECO:0000313" key="5">
    <source>
        <dbReference type="EMBL" id="QDO98976.1"/>
    </source>
</evidence>
<dbReference type="GO" id="GO:0055085">
    <property type="term" value="P:transmembrane transport"/>
    <property type="evidence" value="ECO:0007669"/>
    <property type="project" value="InterPro"/>
</dbReference>
<dbReference type="Pfam" id="PF25963">
    <property type="entry name" value="Beta-barrel_AAEA"/>
    <property type="match status" value="1"/>
</dbReference>
<dbReference type="KEGG" id="fer:FNB15_17615"/>
<dbReference type="OrthoDB" id="9811754at2"/>
<accession>A0A516H5E3</accession>
<protein>
    <submittedName>
        <fullName evidence="5">HlyD family secretion protein</fullName>
    </submittedName>
</protein>